<keyword evidence="7" id="KW-1185">Reference proteome</keyword>
<evidence type="ECO:0000256" key="2">
    <source>
        <dbReference type="ARBA" id="ARBA00022598"/>
    </source>
</evidence>
<dbReference type="RefSeq" id="WP_425342768.1">
    <property type="nucleotide sequence ID" value="NZ_JABWMJ010000016.1"/>
</dbReference>
<feature type="non-terminal residue" evidence="6">
    <location>
        <position position="1"/>
    </location>
</feature>
<evidence type="ECO:0000313" key="6">
    <source>
        <dbReference type="EMBL" id="NUZ08706.1"/>
    </source>
</evidence>
<gene>
    <name evidence="6" type="ORF">HQN59_23450</name>
</gene>
<dbReference type="Gene3D" id="3.30.300.30">
    <property type="match status" value="1"/>
</dbReference>
<comment type="caution">
    <text evidence="6">The sequence shown here is derived from an EMBL/GenBank/DDBJ whole genome shotgun (WGS) entry which is preliminary data.</text>
</comment>
<reference evidence="6 7" key="1">
    <citation type="submission" date="2020-06" db="EMBL/GenBank/DDBJ databases">
        <title>Schlegella sp. ID0723 isolated from air conditioner.</title>
        <authorList>
            <person name="Kim D.Y."/>
            <person name="Kim D.-U."/>
        </authorList>
    </citation>
    <scope>NUCLEOTIDE SEQUENCE [LARGE SCALE GENOMIC DNA]</scope>
    <source>
        <strain evidence="6 7">ID0723</strain>
    </source>
</reference>
<dbReference type="PANTHER" id="PTHR43859:SF4">
    <property type="entry name" value="BUTANOATE--COA LIGASE AAE1-RELATED"/>
    <property type="match status" value="1"/>
</dbReference>
<dbReference type="PANTHER" id="PTHR43859">
    <property type="entry name" value="ACYL-ACTIVATING ENZYME"/>
    <property type="match status" value="1"/>
</dbReference>
<protein>
    <submittedName>
        <fullName evidence="6">Acyl-CoA synthetase</fullName>
    </submittedName>
</protein>
<proteinExistence type="inferred from homology"/>
<keyword evidence="4" id="KW-0443">Lipid metabolism</keyword>
<dbReference type="Pfam" id="PF13193">
    <property type="entry name" value="AMP-binding_C"/>
    <property type="match status" value="1"/>
</dbReference>
<dbReference type="InterPro" id="IPR025110">
    <property type="entry name" value="AMP-bd_C"/>
</dbReference>
<feature type="domain" description="AMP-binding enzyme C-terminal" evidence="5">
    <location>
        <begin position="80"/>
        <end position="137"/>
    </location>
</feature>
<evidence type="ECO:0000256" key="3">
    <source>
        <dbReference type="ARBA" id="ARBA00022832"/>
    </source>
</evidence>
<dbReference type="Gene3D" id="3.40.50.12780">
    <property type="entry name" value="N-terminal domain of ligase-like"/>
    <property type="match status" value="1"/>
</dbReference>
<dbReference type="GO" id="GO:0006631">
    <property type="term" value="P:fatty acid metabolic process"/>
    <property type="evidence" value="ECO:0007669"/>
    <property type="project" value="UniProtKB-KW"/>
</dbReference>
<organism evidence="6 7">
    <name type="scientific">Piscinibacter koreensis</name>
    <dbReference type="NCBI Taxonomy" id="2742824"/>
    <lineage>
        <taxon>Bacteria</taxon>
        <taxon>Pseudomonadati</taxon>
        <taxon>Pseudomonadota</taxon>
        <taxon>Betaproteobacteria</taxon>
        <taxon>Burkholderiales</taxon>
        <taxon>Sphaerotilaceae</taxon>
        <taxon>Piscinibacter</taxon>
    </lineage>
</organism>
<evidence type="ECO:0000256" key="1">
    <source>
        <dbReference type="ARBA" id="ARBA00006432"/>
    </source>
</evidence>
<dbReference type="SUPFAM" id="SSF56801">
    <property type="entry name" value="Acetyl-CoA synthetase-like"/>
    <property type="match status" value="1"/>
</dbReference>
<dbReference type="InterPro" id="IPR045851">
    <property type="entry name" value="AMP-bd_C_sf"/>
</dbReference>
<evidence type="ECO:0000313" key="7">
    <source>
        <dbReference type="Proteomes" id="UP000529637"/>
    </source>
</evidence>
<keyword evidence="3" id="KW-0276">Fatty acid metabolism</keyword>
<name>A0A7Y6TZ35_9BURK</name>
<dbReference type="GO" id="GO:0016874">
    <property type="term" value="F:ligase activity"/>
    <property type="evidence" value="ECO:0007669"/>
    <property type="project" value="UniProtKB-KW"/>
</dbReference>
<dbReference type="AlphaFoldDB" id="A0A7Y6TZ35"/>
<evidence type="ECO:0000259" key="5">
    <source>
        <dbReference type="Pfam" id="PF13193"/>
    </source>
</evidence>
<keyword evidence="2" id="KW-0436">Ligase</keyword>
<dbReference type="EMBL" id="JABWMJ010000016">
    <property type="protein sequence ID" value="NUZ08706.1"/>
    <property type="molecule type" value="Genomic_DNA"/>
</dbReference>
<comment type="similarity">
    <text evidence="1">Belongs to the ATP-dependent AMP-binding enzyme family.</text>
</comment>
<evidence type="ECO:0000256" key="4">
    <source>
        <dbReference type="ARBA" id="ARBA00023098"/>
    </source>
</evidence>
<accession>A0A7Y6TZ35</accession>
<dbReference type="Proteomes" id="UP000529637">
    <property type="component" value="Unassembled WGS sequence"/>
</dbReference>
<sequence>PSGCAVVFCSCSLLLNLGLYPRPSEQPVHFTPCSDLRGRLSGGRFRTGDAGHVDAEGFVFLTDRKKEMIVSGGENIASSEVERVPYQLPQVLEAAAVGLPDAQWGERVAALVVLRTGATLTLEELQALCRGKLGGFQLPL</sequence>
<dbReference type="InterPro" id="IPR042099">
    <property type="entry name" value="ANL_N_sf"/>
</dbReference>